<dbReference type="InterPro" id="IPR005149">
    <property type="entry name" value="Tscrpt_reg_PadR_N"/>
</dbReference>
<evidence type="ECO:0000313" key="3">
    <source>
        <dbReference type="Proteomes" id="UP000271624"/>
    </source>
</evidence>
<dbReference type="EMBL" id="RSCL01000014">
    <property type="protein sequence ID" value="RUT03036.1"/>
    <property type="molecule type" value="Genomic_DNA"/>
</dbReference>
<dbReference type="Proteomes" id="UP000271624">
    <property type="component" value="Unassembled WGS sequence"/>
</dbReference>
<gene>
    <name evidence="2" type="ORF">DSM106972_053440</name>
</gene>
<keyword evidence="3" id="KW-1185">Reference proteome</keyword>
<dbReference type="InterPro" id="IPR052509">
    <property type="entry name" value="Metal_resp_DNA-bind_regulator"/>
</dbReference>
<evidence type="ECO:0000313" key="2">
    <source>
        <dbReference type="EMBL" id="RUT03036.1"/>
    </source>
</evidence>
<evidence type="ECO:0000259" key="1">
    <source>
        <dbReference type="Pfam" id="PF03551"/>
    </source>
</evidence>
<dbReference type="SUPFAM" id="SSF46785">
    <property type="entry name" value="Winged helix' DNA-binding domain"/>
    <property type="match status" value="1"/>
</dbReference>
<reference evidence="2" key="2">
    <citation type="journal article" date="2019" name="Genome Biol. Evol.">
        <title>Day and night: Metabolic profiles and evolutionary relationships of six axenic non-marine cyanobacteria.</title>
        <authorList>
            <person name="Will S.E."/>
            <person name="Henke P."/>
            <person name="Boedeker C."/>
            <person name="Huang S."/>
            <person name="Brinkmann H."/>
            <person name="Rohde M."/>
            <person name="Jarek M."/>
            <person name="Friedl T."/>
            <person name="Seufert S."/>
            <person name="Schumacher M."/>
            <person name="Overmann J."/>
            <person name="Neumann-Schaal M."/>
            <person name="Petersen J."/>
        </authorList>
    </citation>
    <scope>NUCLEOTIDE SEQUENCE [LARGE SCALE GENOMIC DNA]</scope>
    <source>
        <strain evidence="2">PCC 7102</strain>
    </source>
</reference>
<dbReference type="PANTHER" id="PTHR33169:SF14">
    <property type="entry name" value="TRANSCRIPTIONAL REGULATOR RV3488"/>
    <property type="match status" value="1"/>
</dbReference>
<dbReference type="InterPro" id="IPR036388">
    <property type="entry name" value="WH-like_DNA-bd_sf"/>
</dbReference>
<reference evidence="2" key="1">
    <citation type="submission" date="2018-12" db="EMBL/GenBank/DDBJ databases">
        <authorList>
            <person name="Will S."/>
            <person name="Neumann-Schaal M."/>
            <person name="Henke P."/>
        </authorList>
    </citation>
    <scope>NUCLEOTIDE SEQUENCE</scope>
    <source>
        <strain evidence="2">PCC 7102</strain>
    </source>
</reference>
<dbReference type="InterPro" id="IPR036390">
    <property type="entry name" value="WH_DNA-bd_sf"/>
</dbReference>
<dbReference type="Gene3D" id="1.10.10.10">
    <property type="entry name" value="Winged helix-like DNA-binding domain superfamily/Winged helix DNA-binding domain"/>
    <property type="match status" value="1"/>
</dbReference>
<comment type="caution">
    <text evidence="2">The sequence shown here is derived from an EMBL/GenBank/DDBJ whole genome shotgun (WGS) entry which is preliminary data.</text>
</comment>
<accession>A0A3S1CHW5</accession>
<protein>
    <recommendedName>
        <fullName evidence="1">Transcription regulator PadR N-terminal domain-containing protein</fullName>
    </recommendedName>
</protein>
<dbReference type="AlphaFoldDB" id="A0A3S1CHW5"/>
<name>A0A3S1CHW5_9CYAN</name>
<feature type="domain" description="Transcription regulator PadR N-terminal" evidence="1">
    <location>
        <begin position="19"/>
        <end position="93"/>
    </location>
</feature>
<organism evidence="2 3">
    <name type="scientific">Dulcicalothrix desertica PCC 7102</name>
    <dbReference type="NCBI Taxonomy" id="232991"/>
    <lineage>
        <taxon>Bacteria</taxon>
        <taxon>Bacillati</taxon>
        <taxon>Cyanobacteriota</taxon>
        <taxon>Cyanophyceae</taxon>
        <taxon>Nostocales</taxon>
        <taxon>Calotrichaceae</taxon>
        <taxon>Dulcicalothrix</taxon>
    </lineage>
</organism>
<dbReference type="PANTHER" id="PTHR33169">
    <property type="entry name" value="PADR-FAMILY TRANSCRIPTIONAL REGULATOR"/>
    <property type="match status" value="1"/>
</dbReference>
<proteinExistence type="predicted"/>
<dbReference type="Pfam" id="PF03551">
    <property type="entry name" value="PadR"/>
    <property type="match status" value="1"/>
</dbReference>
<sequence length="93" mass="11283">MYFYHRLMSKKLNKIDMLLLKSLAEKPLYGLKIEEEFNKLYNSDLSINSLYPNLEWLEKNEFISSWWVEEEFQGGKRRRCYELTPKGKQALEK</sequence>